<dbReference type="Gene3D" id="3.40.470.10">
    <property type="entry name" value="Uracil-DNA glycosylase-like domain"/>
    <property type="match status" value="1"/>
</dbReference>
<keyword evidence="3" id="KW-0234">DNA repair</keyword>
<evidence type="ECO:0000256" key="1">
    <source>
        <dbReference type="ARBA" id="ARBA00022763"/>
    </source>
</evidence>
<proteinExistence type="predicted"/>
<dbReference type="STRING" id="2020962.A0A2N1JCZ3"/>
<evidence type="ECO:0000256" key="3">
    <source>
        <dbReference type="ARBA" id="ARBA00023204"/>
    </source>
</evidence>
<dbReference type="AlphaFoldDB" id="A0A2N1JCZ3"/>
<sequence length="184" mass="20170">MVRAPKAQTSRVVSRFFAGEASLAVPDYLASNLDVLFCGINPGTRSAAQGRHYAHPSNHFYQCVHAAGITSELLTPEHDVMFPTLAPHALGLTNLAHRPTRRSEQLRTQELECGVPALVHKVRQYKPRVVCFVGKQIGRVFEKVLAKKHCLGDAATLHLPRSVLGFWFDRSSGTKTFPAQDGGG</sequence>
<dbReference type="PANTHER" id="PTHR12159">
    <property type="entry name" value="G/T AND G/U MISMATCH-SPECIFIC DNA GLYCOSYLASE"/>
    <property type="match status" value="1"/>
</dbReference>
<dbReference type="Proteomes" id="UP000232875">
    <property type="component" value="Unassembled WGS sequence"/>
</dbReference>
<evidence type="ECO:0000259" key="4">
    <source>
        <dbReference type="Pfam" id="PF03167"/>
    </source>
</evidence>
<accession>A0A2N1JCZ3</accession>
<dbReference type="Pfam" id="PF03167">
    <property type="entry name" value="UDG"/>
    <property type="match status" value="1"/>
</dbReference>
<keyword evidence="2" id="KW-0378">Hydrolase</keyword>
<gene>
    <name evidence="5" type="ORF">MVES_001700</name>
</gene>
<dbReference type="InterPro" id="IPR015637">
    <property type="entry name" value="MUG/TDG"/>
</dbReference>
<dbReference type="GO" id="GO:0008263">
    <property type="term" value="F:pyrimidine-specific mismatch base pair DNA N-glycosylase activity"/>
    <property type="evidence" value="ECO:0007669"/>
    <property type="project" value="TreeGrafter"/>
</dbReference>
<keyword evidence="6" id="KW-1185">Reference proteome</keyword>
<organism evidence="5 6">
    <name type="scientific">Malassezia vespertilionis</name>
    <dbReference type="NCBI Taxonomy" id="2020962"/>
    <lineage>
        <taxon>Eukaryota</taxon>
        <taxon>Fungi</taxon>
        <taxon>Dikarya</taxon>
        <taxon>Basidiomycota</taxon>
        <taxon>Ustilaginomycotina</taxon>
        <taxon>Malasseziomycetes</taxon>
        <taxon>Malasseziales</taxon>
        <taxon>Malasseziaceae</taxon>
        <taxon>Malassezia</taxon>
    </lineage>
</organism>
<dbReference type="CDD" id="cd10028">
    <property type="entry name" value="UDG-F2_TDG_MUG"/>
    <property type="match status" value="1"/>
</dbReference>
<dbReference type="InterPro" id="IPR036895">
    <property type="entry name" value="Uracil-DNA_glycosylase-like_sf"/>
</dbReference>
<feature type="domain" description="Uracil-DNA glycosylase-like" evidence="4">
    <location>
        <begin position="26"/>
        <end position="148"/>
    </location>
</feature>
<protein>
    <recommendedName>
        <fullName evidence="4">Uracil-DNA glycosylase-like domain-containing protein</fullName>
    </recommendedName>
</protein>
<dbReference type="SUPFAM" id="SSF52141">
    <property type="entry name" value="Uracil-DNA glycosylase-like"/>
    <property type="match status" value="1"/>
</dbReference>
<dbReference type="GO" id="GO:0004844">
    <property type="term" value="F:uracil DNA N-glycosylase activity"/>
    <property type="evidence" value="ECO:0007669"/>
    <property type="project" value="TreeGrafter"/>
</dbReference>
<evidence type="ECO:0000313" key="6">
    <source>
        <dbReference type="Proteomes" id="UP000232875"/>
    </source>
</evidence>
<dbReference type="InterPro" id="IPR005122">
    <property type="entry name" value="Uracil-DNA_glycosylase-like"/>
</dbReference>
<dbReference type="OrthoDB" id="565731at2759"/>
<reference evidence="5 6" key="1">
    <citation type="submission" date="2017-10" db="EMBL/GenBank/DDBJ databases">
        <title>A novel species of cold-tolerant Malassezia isolated from bats.</title>
        <authorList>
            <person name="Lorch J.M."/>
            <person name="Palmer J.M."/>
            <person name="Vanderwolf K.J."/>
            <person name="Schmidt K.Z."/>
            <person name="Verant M.L."/>
            <person name="Weller T.J."/>
            <person name="Blehert D.S."/>
        </authorList>
    </citation>
    <scope>NUCLEOTIDE SEQUENCE [LARGE SCALE GENOMIC DNA]</scope>
    <source>
        <strain evidence="5 6">NWHC:44797-103</strain>
    </source>
</reference>
<evidence type="ECO:0000313" key="5">
    <source>
        <dbReference type="EMBL" id="PKI84416.1"/>
    </source>
</evidence>
<evidence type="ECO:0000256" key="2">
    <source>
        <dbReference type="ARBA" id="ARBA00022801"/>
    </source>
</evidence>
<dbReference type="PANTHER" id="PTHR12159:SF9">
    <property type="entry name" value="G_T MISMATCH-SPECIFIC THYMINE DNA GLYCOSYLASE"/>
    <property type="match status" value="1"/>
</dbReference>
<dbReference type="EMBL" id="KZ454989">
    <property type="protein sequence ID" value="PKI84416.1"/>
    <property type="molecule type" value="Genomic_DNA"/>
</dbReference>
<keyword evidence="1" id="KW-0227">DNA damage</keyword>
<dbReference type="GO" id="GO:0006285">
    <property type="term" value="P:base-excision repair, AP site formation"/>
    <property type="evidence" value="ECO:0007669"/>
    <property type="project" value="InterPro"/>
</dbReference>
<name>A0A2N1JCZ3_9BASI</name>